<evidence type="ECO:0000313" key="1">
    <source>
        <dbReference type="EMBL" id="MCB2380525.1"/>
    </source>
</evidence>
<dbReference type="EMBL" id="JAJADQ010000020">
    <property type="protein sequence ID" value="MCB2380525.1"/>
    <property type="molecule type" value="Genomic_DNA"/>
</dbReference>
<proteinExistence type="predicted"/>
<evidence type="ECO:0000313" key="2">
    <source>
        <dbReference type="Proteomes" id="UP001165297"/>
    </source>
</evidence>
<accession>A0ABS8AMT9</accession>
<organism evidence="1 2">
    <name type="scientific">Hymenobacter nitidus</name>
    <dbReference type="NCBI Taxonomy" id="2880929"/>
    <lineage>
        <taxon>Bacteria</taxon>
        <taxon>Pseudomonadati</taxon>
        <taxon>Bacteroidota</taxon>
        <taxon>Cytophagia</taxon>
        <taxon>Cytophagales</taxon>
        <taxon>Hymenobacteraceae</taxon>
        <taxon>Hymenobacter</taxon>
    </lineage>
</organism>
<sequence>MRKLAQVPQPASVVVRLIMHDDGANGVYLFMFDKLEDGPSSGDEWFETVAEAAAADKYHVTAADWQPIPDPLEHCQQDWIALVRVKGRKVIRNGGSLKSFLLDNG</sequence>
<dbReference type="RefSeq" id="WP_226190765.1">
    <property type="nucleotide sequence ID" value="NZ_JAJADQ010000020.1"/>
</dbReference>
<evidence type="ECO:0008006" key="3">
    <source>
        <dbReference type="Google" id="ProtNLM"/>
    </source>
</evidence>
<dbReference type="Proteomes" id="UP001165297">
    <property type="component" value="Unassembled WGS sequence"/>
</dbReference>
<name>A0ABS8AMT9_9BACT</name>
<keyword evidence="2" id="KW-1185">Reference proteome</keyword>
<comment type="caution">
    <text evidence="1">The sequence shown here is derived from an EMBL/GenBank/DDBJ whole genome shotgun (WGS) entry which is preliminary data.</text>
</comment>
<protein>
    <recommendedName>
        <fullName evidence="3">DUF551 domain-containing protein</fullName>
    </recommendedName>
</protein>
<gene>
    <name evidence="1" type="ORF">LGH70_23225</name>
</gene>
<reference evidence="1" key="1">
    <citation type="submission" date="2021-10" db="EMBL/GenBank/DDBJ databases">
        <authorList>
            <person name="Dean J.D."/>
            <person name="Kim M.K."/>
            <person name="Newey C.N."/>
            <person name="Stoker T.S."/>
            <person name="Thompson D.W."/>
            <person name="Grose J.H."/>
        </authorList>
    </citation>
    <scope>NUCLEOTIDE SEQUENCE</scope>
    <source>
        <strain evidence="1">BT635</strain>
    </source>
</reference>